<dbReference type="AlphaFoldDB" id="A0A8D8LMB1"/>
<dbReference type="EMBL" id="HBUF01192730">
    <property type="protein sequence ID" value="CAG6658914.1"/>
    <property type="molecule type" value="Transcribed_RNA"/>
</dbReference>
<protein>
    <submittedName>
        <fullName evidence="2">Uncharacterized protein</fullName>
    </submittedName>
</protein>
<evidence type="ECO:0000256" key="1">
    <source>
        <dbReference type="SAM" id="MobiDB-lite"/>
    </source>
</evidence>
<dbReference type="EMBL" id="HBUF01192731">
    <property type="protein sequence ID" value="CAG6658917.1"/>
    <property type="molecule type" value="Transcribed_RNA"/>
</dbReference>
<dbReference type="EMBL" id="HBUF01022520">
    <property type="protein sequence ID" value="CAG6611716.1"/>
    <property type="molecule type" value="Transcribed_RNA"/>
</dbReference>
<dbReference type="EMBL" id="HBUF01620545">
    <property type="protein sequence ID" value="CAG6780876.1"/>
    <property type="molecule type" value="Transcribed_RNA"/>
</dbReference>
<proteinExistence type="predicted"/>
<accession>A0A8D8LMB1</accession>
<reference evidence="2" key="1">
    <citation type="submission" date="2021-05" db="EMBL/GenBank/DDBJ databases">
        <authorList>
            <person name="Alioto T."/>
            <person name="Alioto T."/>
            <person name="Gomez Garrido J."/>
        </authorList>
    </citation>
    <scope>NUCLEOTIDE SEQUENCE</scope>
</reference>
<evidence type="ECO:0000313" key="2">
    <source>
        <dbReference type="EMBL" id="CAG6611711.1"/>
    </source>
</evidence>
<name>A0A8D8LMB1_9HEMI</name>
<dbReference type="EMBL" id="HBUF01620546">
    <property type="protein sequence ID" value="CAG6780879.1"/>
    <property type="molecule type" value="Transcribed_RNA"/>
</dbReference>
<dbReference type="EMBL" id="HBUF01022519">
    <property type="protein sequence ID" value="CAG6611714.1"/>
    <property type="molecule type" value="Transcribed_RNA"/>
</dbReference>
<organism evidence="2">
    <name type="scientific">Cacopsylla melanoneura</name>
    <dbReference type="NCBI Taxonomy" id="428564"/>
    <lineage>
        <taxon>Eukaryota</taxon>
        <taxon>Metazoa</taxon>
        <taxon>Ecdysozoa</taxon>
        <taxon>Arthropoda</taxon>
        <taxon>Hexapoda</taxon>
        <taxon>Insecta</taxon>
        <taxon>Pterygota</taxon>
        <taxon>Neoptera</taxon>
        <taxon>Paraneoptera</taxon>
        <taxon>Hemiptera</taxon>
        <taxon>Sternorrhyncha</taxon>
        <taxon>Psylloidea</taxon>
        <taxon>Psyllidae</taxon>
        <taxon>Psyllinae</taxon>
        <taxon>Cacopsylla</taxon>
    </lineage>
</organism>
<feature type="region of interest" description="Disordered" evidence="1">
    <location>
        <begin position="56"/>
        <end position="75"/>
    </location>
</feature>
<feature type="compositionally biased region" description="Basic and acidic residues" evidence="1">
    <location>
        <begin position="56"/>
        <end position="65"/>
    </location>
</feature>
<dbReference type="EMBL" id="HBUF01373133">
    <property type="protein sequence ID" value="CAG6727087.1"/>
    <property type="molecule type" value="Transcribed_RNA"/>
</dbReference>
<sequence length="118" mass="14111">MRKHCLETHPTSVQMKMMINYKWWKMREMGIGVSGRETEMKMLGVIQADEGVTEREMRIRKTESKKTKKKRKNRLKLELTSRYRRYPVTLVGKCTLSSCPTSYPWKQGPLTRKPMRMR</sequence>
<dbReference type="EMBL" id="HBUF01192732">
    <property type="protein sequence ID" value="CAG6658920.1"/>
    <property type="molecule type" value="Transcribed_RNA"/>
</dbReference>
<dbReference type="EMBL" id="HBUF01373132">
    <property type="protein sequence ID" value="CAG6727084.1"/>
    <property type="molecule type" value="Transcribed_RNA"/>
</dbReference>
<dbReference type="EMBL" id="HBUF01022518">
    <property type="protein sequence ID" value="CAG6611711.1"/>
    <property type="molecule type" value="Transcribed_RNA"/>
</dbReference>